<dbReference type="AlphaFoldDB" id="V4UFM6"/>
<sequence>MPGFFRVVTAYEKRDSAAKGLVFLSTHFPWCSVSQILESLLKDSNLDYIFAGCRLLISFVLTTTSSMALLSSIFGCFSDSSRVASEGEIKNTQNRSSSIAGADVDSKSKLNKSKSKKSPPIPVTYFPIGSILSPL</sequence>
<protein>
    <submittedName>
        <fullName evidence="2">Uncharacterized protein</fullName>
    </submittedName>
</protein>
<dbReference type="EMBL" id="KI536312">
    <property type="protein sequence ID" value="ESR62980.1"/>
    <property type="molecule type" value="Genomic_DNA"/>
</dbReference>
<feature type="compositionally biased region" description="Polar residues" evidence="1">
    <location>
        <begin position="90"/>
        <end position="99"/>
    </location>
</feature>
<organism evidence="2 3">
    <name type="scientific">Citrus clementina</name>
    <name type="common">Clementine</name>
    <name type="synonym">Citrus deliciosa x Citrus sinensis</name>
    <dbReference type="NCBI Taxonomy" id="85681"/>
    <lineage>
        <taxon>Eukaryota</taxon>
        <taxon>Viridiplantae</taxon>
        <taxon>Streptophyta</taxon>
        <taxon>Embryophyta</taxon>
        <taxon>Tracheophyta</taxon>
        <taxon>Spermatophyta</taxon>
        <taxon>Magnoliopsida</taxon>
        <taxon>eudicotyledons</taxon>
        <taxon>Gunneridae</taxon>
        <taxon>Pentapetalae</taxon>
        <taxon>rosids</taxon>
        <taxon>malvids</taxon>
        <taxon>Sapindales</taxon>
        <taxon>Rutaceae</taxon>
        <taxon>Aurantioideae</taxon>
        <taxon>Citrus</taxon>
    </lineage>
</organism>
<evidence type="ECO:0000313" key="3">
    <source>
        <dbReference type="Proteomes" id="UP000030687"/>
    </source>
</evidence>
<dbReference type="eggNOG" id="ENOG502R7U7">
    <property type="taxonomic scope" value="Eukaryota"/>
</dbReference>
<evidence type="ECO:0000256" key="1">
    <source>
        <dbReference type="SAM" id="MobiDB-lite"/>
    </source>
</evidence>
<dbReference type="InParanoid" id="V4UFM6"/>
<dbReference type="Gramene" id="ESR62980">
    <property type="protein sequence ID" value="ESR62980"/>
    <property type="gene ID" value="CICLE_v10017141mg"/>
</dbReference>
<dbReference type="KEGG" id="cic:CICLE_v10017141mg"/>
<evidence type="ECO:0000313" key="2">
    <source>
        <dbReference type="EMBL" id="ESR62980.1"/>
    </source>
</evidence>
<reference evidence="2 3" key="1">
    <citation type="submission" date="2013-10" db="EMBL/GenBank/DDBJ databases">
        <authorList>
            <consortium name="International Citrus Genome Consortium"/>
            <person name="Jenkins J."/>
            <person name="Schmutz J."/>
            <person name="Prochnik S."/>
            <person name="Rokhsar D."/>
            <person name="Gmitter F."/>
            <person name="Ollitrault P."/>
            <person name="Machado M."/>
            <person name="Talon M."/>
            <person name="Wincker P."/>
            <person name="Jaillon O."/>
            <person name="Morgante M."/>
        </authorList>
    </citation>
    <scope>NUCLEOTIDE SEQUENCE</scope>
    <source>
        <strain evidence="3">cv. Clemenules</strain>
    </source>
</reference>
<dbReference type="Proteomes" id="UP000030687">
    <property type="component" value="Unassembled WGS sequence"/>
</dbReference>
<proteinExistence type="predicted"/>
<feature type="region of interest" description="Disordered" evidence="1">
    <location>
        <begin position="88"/>
        <end position="120"/>
    </location>
</feature>
<name>V4UFM6_CITCL</name>
<accession>V4UFM6</accession>
<keyword evidence="3" id="KW-1185">Reference proteome</keyword>
<gene>
    <name evidence="2" type="ORF">CICLE_v10017141mg</name>
</gene>